<dbReference type="GO" id="GO:1900376">
    <property type="term" value="P:regulation of secondary metabolite biosynthetic process"/>
    <property type="evidence" value="ECO:0007669"/>
    <property type="project" value="TreeGrafter"/>
</dbReference>
<proteinExistence type="inferred from homology"/>
<dbReference type="InterPro" id="IPR036388">
    <property type="entry name" value="WH-like_DNA-bd_sf"/>
</dbReference>
<dbReference type="InterPro" id="IPR043135">
    <property type="entry name" value="Fur_C"/>
</dbReference>
<sequence length="136" mass="15268">MLSDTPMRMTRQRKVILERLRSVTSHPTADEMYEMVRQDLPKISLGTVYRNLELMSEEGVVLKIDVGGSKKRFDGNTSTHYHLRCLSCGRVDDLHMEPVKGVEAEAAALSGYQVMTHSLEVRGLCPACGEKNTRSN</sequence>
<evidence type="ECO:0000256" key="1">
    <source>
        <dbReference type="ARBA" id="ARBA00007957"/>
    </source>
</evidence>
<protein>
    <submittedName>
        <fullName evidence="7">Peroxide stress regulator PerR, FUR family</fullName>
    </submittedName>
</protein>
<organism evidence="7">
    <name type="scientific">hydrothermal vent metagenome</name>
    <dbReference type="NCBI Taxonomy" id="652676"/>
    <lineage>
        <taxon>unclassified sequences</taxon>
        <taxon>metagenomes</taxon>
        <taxon>ecological metagenomes</taxon>
    </lineage>
</organism>
<reference evidence="7" key="1">
    <citation type="submission" date="2018-06" db="EMBL/GenBank/DDBJ databases">
        <authorList>
            <person name="Zhirakovskaya E."/>
        </authorList>
    </citation>
    <scope>NUCLEOTIDE SEQUENCE</scope>
</reference>
<dbReference type="GO" id="GO:0045892">
    <property type="term" value="P:negative regulation of DNA-templated transcription"/>
    <property type="evidence" value="ECO:0007669"/>
    <property type="project" value="TreeGrafter"/>
</dbReference>
<dbReference type="AlphaFoldDB" id="A0A3B0VCT1"/>
<dbReference type="Gene3D" id="1.10.10.10">
    <property type="entry name" value="Winged helix-like DNA-binding domain superfamily/Winged helix DNA-binding domain"/>
    <property type="match status" value="1"/>
</dbReference>
<evidence type="ECO:0000256" key="6">
    <source>
        <dbReference type="ARBA" id="ARBA00023163"/>
    </source>
</evidence>
<dbReference type="GO" id="GO:0000976">
    <property type="term" value="F:transcription cis-regulatory region binding"/>
    <property type="evidence" value="ECO:0007669"/>
    <property type="project" value="TreeGrafter"/>
</dbReference>
<dbReference type="PANTHER" id="PTHR33202:SF7">
    <property type="entry name" value="FERRIC UPTAKE REGULATION PROTEIN"/>
    <property type="match status" value="1"/>
</dbReference>
<evidence type="ECO:0000256" key="4">
    <source>
        <dbReference type="ARBA" id="ARBA00023015"/>
    </source>
</evidence>
<dbReference type="CDD" id="cd07153">
    <property type="entry name" value="Fur_like"/>
    <property type="match status" value="1"/>
</dbReference>
<dbReference type="Gene3D" id="3.30.1490.190">
    <property type="match status" value="1"/>
</dbReference>
<keyword evidence="6" id="KW-0804">Transcription</keyword>
<keyword evidence="4" id="KW-0805">Transcription regulation</keyword>
<keyword evidence="5" id="KW-0238">DNA-binding</keyword>
<accession>A0A3B0VCT1</accession>
<evidence type="ECO:0000256" key="2">
    <source>
        <dbReference type="ARBA" id="ARBA00022491"/>
    </source>
</evidence>
<keyword evidence="2" id="KW-0678">Repressor</keyword>
<dbReference type="PANTHER" id="PTHR33202">
    <property type="entry name" value="ZINC UPTAKE REGULATION PROTEIN"/>
    <property type="match status" value="1"/>
</dbReference>
<dbReference type="InterPro" id="IPR036390">
    <property type="entry name" value="WH_DNA-bd_sf"/>
</dbReference>
<dbReference type="GO" id="GO:0008270">
    <property type="term" value="F:zinc ion binding"/>
    <property type="evidence" value="ECO:0007669"/>
    <property type="project" value="TreeGrafter"/>
</dbReference>
<evidence type="ECO:0000256" key="5">
    <source>
        <dbReference type="ARBA" id="ARBA00023125"/>
    </source>
</evidence>
<dbReference type="Pfam" id="PF01475">
    <property type="entry name" value="FUR"/>
    <property type="match status" value="1"/>
</dbReference>
<dbReference type="EMBL" id="UOEX01000149">
    <property type="protein sequence ID" value="VAW36037.1"/>
    <property type="molecule type" value="Genomic_DNA"/>
</dbReference>
<name>A0A3B0VCT1_9ZZZZ</name>
<dbReference type="InterPro" id="IPR002481">
    <property type="entry name" value="FUR"/>
</dbReference>
<evidence type="ECO:0000313" key="7">
    <source>
        <dbReference type="EMBL" id="VAW36037.1"/>
    </source>
</evidence>
<evidence type="ECO:0000256" key="3">
    <source>
        <dbReference type="ARBA" id="ARBA00022833"/>
    </source>
</evidence>
<dbReference type="GO" id="GO:0003700">
    <property type="term" value="F:DNA-binding transcription factor activity"/>
    <property type="evidence" value="ECO:0007669"/>
    <property type="project" value="InterPro"/>
</dbReference>
<gene>
    <name evidence="7" type="ORF">MNBD_DELTA03-1349</name>
</gene>
<comment type="similarity">
    <text evidence="1">Belongs to the Fur family.</text>
</comment>
<dbReference type="SUPFAM" id="SSF46785">
    <property type="entry name" value="Winged helix' DNA-binding domain"/>
    <property type="match status" value="1"/>
</dbReference>
<keyword evidence="3" id="KW-0862">Zinc</keyword>